<feature type="active site" evidence="9">
    <location>
        <position position="121"/>
    </location>
</feature>
<evidence type="ECO:0000256" key="5">
    <source>
        <dbReference type="ARBA" id="ARBA00023098"/>
    </source>
</evidence>
<dbReference type="EC" id="2.7.8.-" evidence="9"/>
<evidence type="ECO:0000256" key="4">
    <source>
        <dbReference type="ARBA" id="ARBA00022737"/>
    </source>
</evidence>
<reference evidence="11 12" key="1">
    <citation type="submission" date="2022-12" db="EMBL/GenBank/DDBJ databases">
        <title>Complete genome sequencing of Dickeya lacustris type strain LMG30899.</title>
        <authorList>
            <person name="Dobhal S."/>
            <person name="Arizala D."/>
            <person name="Arif M."/>
        </authorList>
    </citation>
    <scope>NUCLEOTIDE SEQUENCE [LARGE SCALE GENOMIC DNA]</scope>
    <source>
        <strain evidence="11 12">LMG30899</strain>
    </source>
</reference>
<comment type="similarity">
    <text evidence="9">Belongs to the phospholipase D family. Cardiolipin synthase subfamily. ClsB sub-subfamily.</text>
</comment>
<keyword evidence="5 9" id="KW-0443">Lipid metabolism</keyword>
<sequence>MKTGWRDGNQIELLVNGDEFYPSVFSAIAHAHTRVVLETFIWCEDRVGYALQSALIAAARRGVSIDVTADGYGSHELSAPFLNALVNAGVRVHFYDPRKPLFGLMRTNLFRRLHRKIVVIDGETAWVGGINYCDEHHSDYGPQAMQDYAIKIRGPVVDDINRFVLAALAHDEESRGGWRQRFRRPARNPHPGNAQALFIWRDNGQHRRDIERHYVQMLRRAQRNVMIANAYFFPGYRLLRAMRNAARRGVRVQLVIQGQPDMPIVLVGARLLYPWLVKAGVEIYEFRRQPLHSKVALQDDYWATIGSSNLDPLSLALNLEANLVIHDRTFNQQLRGHLCTLIEQHSVRVVPSALPKRTYWQVLKNVLVFHFLKRFPSLVGWLPAHRPTLMRIKSDRHIKPEERE</sequence>
<evidence type="ECO:0000313" key="12">
    <source>
        <dbReference type="Proteomes" id="UP001219630"/>
    </source>
</evidence>
<dbReference type="PANTHER" id="PTHR21248">
    <property type="entry name" value="CARDIOLIPIN SYNTHASE"/>
    <property type="match status" value="1"/>
</dbReference>
<feature type="active site" evidence="9">
    <location>
        <position position="299"/>
    </location>
</feature>
<evidence type="ECO:0000256" key="2">
    <source>
        <dbReference type="ARBA" id="ARBA00022516"/>
    </source>
</evidence>
<dbReference type="HAMAP" id="MF_01917">
    <property type="entry name" value="Cardiolipin_synth_ClsB"/>
    <property type="match status" value="1"/>
</dbReference>
<keyword evidence="2 9" id="KW-0444">Lipid biosynthesis</keyword>
<dbReference type="Pfam" id="PF13091">
    <property type="entry name" value="PLDc_2"/>
    <property type="match status" value="2"/>
</dbReference>
<comment type="function">
    <text evidence="9">Catalyzes the phosphatidyl group transfer from one phosphatidylglycerol molecule to another to form cardiolipin (CL) (diphosphatidylglycerol) and glycerol.</text>
</comment>
<organism evidence="11 12">
    <name type="scientific">Dickeya lacustris</name>
    <dbReference type="NCBI Taxonomy" id="2259638"/>
    <lineage>
        <taxon>Bacteria</taxon>
        <taxon>Pseudomonadati</taxon>
        <taxon>Pseudomonadota</taxon>
        <taxon>Gammaproteobacteria</taxon>
        <taxon>Enterobacterales</taxon>
        <taxon>Pectobacteriaceae</taxon>
        <taxon>Dickeya</taxon>
    </lineage>
</organism>
<feature type="active site" evidence="9">
    <location>
        <position position="292"/>
    </location>
</feature>
<dbReference type="GO" id="GO:0016740">
    <property type="term" value="F:transferase activity"/>
    <property type="evidence" value="ECO:0007669"/>
    <property type="project" value="UniProtKB-KW"/>
</dbReference>
<protein>
    <recommendedName>
        <fullName evidence="9">Cardiolipin synthase B</fullName>
        <shortName evidence="9">CL synthase</shortName>
        <ecNumber evidence="9">2.7.8.-</ecNumber>
    </recommendedName>
</protein>
<evidence type="ECO:0000256" key="9">
    <source>
        <dbReference type="HAMAP-Rule" id="MF_01917"/>
    </source>
</evidence>
<proteinExistence type="inferred from homology"/>
<dbReference type="PIRSF" id="PIRSF000850">
    <property type="entry name" value="Phospholipase_D_PSS"/>
    <property type="match status" value="1"/>
</dbReference>
<accession>A0ABY8G738</accession>
<dbReference type="PROSITE" id="PS50035">
    <property type="entry name" value="PLD"/>
    <property type="match status" value="2"/>
</dbReference>
<keyword evidence="6 9" id="KW-0472">Membrane</keyword>
<evidence type="ECO:0000313" key="11">
    <source>
        <dbReference type="EMBL" id="WFN55775.1"/>
    </source>
</evidence>
<evidence type="ECO:0000256" key="8">
    <source>
        <dbReference type="ARBA" id="ARBA00023264"/>
    </source>
</evidence>
<feature type="active site" evidence="9">
    <location>
        <position position="114"/>
    </location>
</feature>
<evidence type="ECO:0000256" key="1">
    <source>
        <dbReference type="ARBA" id="ARBA00022475"/>
    </source>
</evidence>
<keyword evidence="4" id="KW-0677">Repeat</keyword>
<dbReference type="InterPro" id="IPR001736">
    <property type="entry name" value="PLipase_D/transphosphatidylase"/>
</dbReference>
<dbReference type="NCBIfam" id="NF008427">
    <property type="entry name" value="PRK11263.1"/>
    <property type="match status" value="1"/>
</dbReference>
<dbReference type="Gene3D" id="3.30.870.10">
    <property type="entry name" value="Endonuclease Chain A"/>
    <property type="match status" value="3"/>
</dbReference>
<dbReference type="SMART" id="SM00155">
    <property type="entry name" value="PLDc"/>
    <property type="match status" value="2"/>
</dbReference>
<comment type="catalytic activity">
    <reaction evidence="9">
        <text>2 a 1,2-diacyl-sn-glycero-3-phospho-(1'-sn-glycerol) = a cardiolipin + glycerol</text>
        <dbReference type="Rhea" id="RHEA:31451"/>
        <dbReference type="ChEBI" id="CHEBI:17754"/>
        <dbReference type="ChEBI" id="CHEBI:62237"/>
        <dbReference type="ChEBI" id="CHEBI:64716"/>
    </reaction>
</comment>
<evidence type="ECO:0000259" key="10">
    <source>
        <dbReference type="PROSITE" id="PS50035"/>
    </source>
</evidence>
<dbReference type="CDD" id="cd09110">
    <property type="entry name" value="PLDc_CLS_1"/>
    <property type="match status" value="1"/>
</dbReference>
<gene>
    <name evidence="9 11" type="primary">clsB</name>
    <name evidence="11" type="ORF">O1Q98_00070</name>
</gene>
<feature type="domain" description="PLD phosphodiesterase" evidence="10">
    <location>
        <begin position="287"/>
        <end position="314"/>
    </location>
</feature>
<evidence type="ECO:0000256" key="3">
    <source>
        <dbReference type="ARBA" id="ARBA00022679"/>
    </source>
</evidence>
<name>A0ABY8G738_9GAMM</name>
<feature type="active site" evidence="9">
    <location>
        <position position="294"/>
    </location>
</feature>
<feature type="active site" evidence="9">
    <location>
        <position position="116"/>
    </location>
</feature>
<keyword evidence="12" id="KW-1185">Reference proteome</keyword>
<evidence type="ECO:0000256" key="6">
    <source>
        <dbReference type="ARBA" id="ARBA00023136"/>
    </source>
</evidence>
<dbReference type="EMBL" id="CP114280">
    <property type="protein sequence ID" value="WFN55775.1"/>
    <property type="molecule type" value="Genomic_DNA"/>
</dbReference>
<dbReference type="SUPFAM" id="SSF56024">
    <property type="entry name" value="Phospholipase D/nuclease"/>
    <property type="match status" value="2"/>
</dbReference>
<keyword evidence="3 9" id="KW-0808">Transferase</keyword>
<evidence type="ECO:0000256" key="7">
    <source>
        <dbReference type="ARBA" id="ARBA00023209"/>
    </source>
</evidence>
<dbReference type="CDD" id="cd09159">
    <property type="entry name" value="PLDc_ybhO_like_2"/>
    <property type="match status" value="1"/>
</dbReference>
<keyword evidence="7 9" id="KW-0594">Phospholipid biosynthesis</keyword>
<keyword evidence="8 9" id="KW-1208">Phospholipid metabolism</keyword>
<comment type="subcellular location">
    <subcellularLocation>
        <location evidence="9">Cell membrane</location>
        <topology evidence="9">Peripheral membrane protein</topology>
    </subcellularLocation>
</comment>
<dbReference type="RefSeq" id="WP_125259847.1">
    <property type="nucleotide sequence ID" value="NZ_CP114280.1"/>
</dbReference>
<dbReference type="PANTHER" id="PTHR21248:SF23">
    <property type="entry name" value="CARDIOLIPIN SYNTHASE B"/>
    <property type="match status" value="1"/>
</dbReference>
<dbReference type="InterPro" id="IPR030872">
    <property type="entry name" value="Cardiolipin_synth_ClsB"/>
</dbReference>
<dbReference type="Proteomes" id="UP001219630">
    <property type="component" value="Chromosome"/>
</dbReference>
<keyword evidence="1 9" id="KW-1003">Cell membrane</keyword>
<feature type="domain" description="PLD phosphodiesterase" evidence="10">
    <location>
        <begin position="109"/>
        <end position="136"/>
    </location>
</feature>
<dbReference type="InterPro" id="IPR025202">
    <property type="entry name" value="PLD-like_dom"/>
</dbReference>